<reference evidence="1" key="1">
    <citation type="submission" date="2020-05" db="EMBL/GenBank/DDBJ databases">
        <title>Large-scale comparative analyses of tick genomes elucidate their genetic diversity and vector capacities.</title>
        <authorList>
            <person name="Jia N."/>
            <person name="Wang J."/>
            <person name="Shi W."/>
            <person name="Du L."/>
            <person name="Sun Y."/>
            <person name="Zhan W."/>
            <person name="Jiang J."/>
            <person name="Wang Q."/>
            <person name="Zhang B."/>
            <person name="Ji P."/>
            <person name="Sakyi L.B."/>
            <person name="Cui X."/>
            <person name="Yuan T."/>
            <person name="Jiang B."/>
            <person name="Yang W."/>
            <person name="Lam T.T.-Y."/>
            <person name="Chang Q."/>
            <person name="Ding S."/>
            <person name="Wang X."/>
            <person name="Zhu J."/>
            <person name="Ruan X."/>
            <person name="Zhao L."/>
            <person name="Wei J."/>
            <person name="Que T."/>
            <person name="Du C."/>
            <person name="Cheng J."/>
            <person name="Dai P."/>
            <person name="Han X."/>
            <person name="Huang E."/>
            <person name="Gao Y."/>
            <person name="Liu J."/>
            <person name="Shao H."/>
            <person name="Ye R."/>
            <person name="Li L."/>
            <person name="Wei W."/>
            <person name="Wang X."/>
            <person name="Wang C."/>
            <person name="Yang T."/>
            <person name="Huo Q."/>
            <person name="Li W."/>
            <person name="Guo W."/>
            <person name="Chen H."/>
            <person name="Zhou L."/>
            <person name="Ni X."/>
            <person name="Tian J."/>
            <person name="Zhou Y."/>
            <person name="Sheng Y."/>
            <person name="Liu T."/>
            <person name="Pan Y."/>
            <person name="Xia L."/>
            <person name="Li J."/>
            <person name="Zhao F."/>
            <person name="Cao W."/>
        </authorList>
    </citation>
    <scope>NUCLEOTIDE SEQUENCE</scope>
    <source>
        <strain evidence="1">Dsil-2018</strain>
    </source>
</reference>
<keyword evidence="2" id="KW-1185">Reference proteome</keyword>
<protein>
    <submittedName>
        <fullName evidence="1">Uncharacterized protein</fullName>
    </submittedName>
</protein>
<organism evidence="1 2">
    <name type="scientific">Dermacentor silvarum</name>
    <name type="common">Tick</name>
    <dbReference type="NCBI Taxonomy" id="543639"/>
    <lineage>
        <taxon>Eukaryota</taxon>
        <taxon>Metazoa</taxon>
        <taxon>Ecdysozoa</taxon>
        <taxon>Arthropoda</taxon>
        <taxon>Chelicerata</taxon>
        <taxon>Arachnida</taxon>
        <taxon>Acari</taxon>
        <taxon>Parasitiformes</taxon>
        <taxon>Ixodida</taxon>
        <taxon>Ixodoidea</taxon>
        <taxon>Ixodidae</taxon>
        <taxon>Rhipicephalinae</taxon>
        <taxon>Dermacentor</taxon>
    </lineage>
</organism>
<evidence type="ECO:0000313" key="1">
    <source>
        <dbReference type="EMBL" id="KAH7938103.1"/>
    </source>
</evidence>
<dbReference type="EMBL" id="CM023477">
    <property type="protein sequence ID" value="KAH7938103.1"/>
    <property type="molecule type" value="Genomic_DNA"/>
</dbReference>
<proteinExistence type="predicted"/>
<comment type="caution">
    <text evidence="1">The sequence shown here is derived from an EMBL/GenBank/DDBJ whole genome shotgun (WGS) entry which is preliminary data.</text>
</comment>
<accession>A0ACB8CB14</accession>
<sequence length="645" mass="72979">MRSTILLKMLTPAEEPAGSAVIRVPRVDCDGPRTGIVAELISASPVNRDCSLLRGAVMATSSAPRRSASAAVCFCPRRRAAAVAAVVVVVLLLPVCRAVTDTGRICEPIRIEMCKDIGYNVTGMPNLVGHELQQDAQLQLQTFKPLVQYGCASQLKFFLCSVYVPMCTEKVPQPIGPCRPLCESVRSRCQPVLQEFGFPWPAALNCSKFPPQNNHRHMCMDGPAPDESDRYRPGLRPKPQRPNRKPVVERPRQRGLCDAYHYGERYFYYINSTQRCAHLCDRDILFTQENKRFAEIWTTLWACFCFFSTLFTLINFLINPSRFHYPERCIIYLSGCYNVYSLAYFVRLLLGRSSVSCHMDSQHEVSILIQEGLDNINCTVVFMLLYYFGMASATWWVVLTVTWFLSAGLRWSHERVQKHMTAFHFFAWVLPAVQTIVILVMRVVDADELTGTCFVGNQNTAALLGFVVLPSSVYLFVGALFLLWGFIVMLRTRDAIAMGHAPKADKLELIMIRVGIFAVLYMIPATCVLASYIYEYTYRDAWQAASSALRPNVEVFTLRIFMALVVGITTGVWTWSSRASLNACRRPTSPQYVEHKPPQHKVVFTAAHVYQQQQQQKPMLKRTVSADKQQYKRVFRVKGGSETTV</sequence>
<name>A0ACB8CB14_DERSI</name>
<dbReference type="Proteomes" id="UP000821865">
    <property type="component" value="Chromosome 8"/>
</dbReference>
<evidence type="ECO:0000313" key="2">
    <source>
        <dbReference type="Proteomes" id="UP000821865"/>
    </source>
</evidence>
<gene>
    <name evidence="1" type="ORF">HPB49_019922</name>
</gene>